<feature type="DNA-binding region" description="Fork-head" evidence="4">
    <location>
        <begin position="1"/>
        <end position="56"/>
    </location>
</feature>
<reference evidence="6" key="1">
    <citation type="submission" date="2023-05" db="EMBL/GenBank/DDBJ databases">
        <authorList>
            <person name="Stuckert A."/>
        </authorList>
    </citation>
    <scope>NUCLEOTIDE SEQUENCE</scope>
</reference>
<dbReference type="PRINTS" id="PR00053">
    <property type="entry name" value="FORKHEAD"/>
</dbReference>
<dbReference type="Gene3D" id="1.10.10.10">
    <property type="entry name" value="Winged helix-like DNA-binding domain superfamily/Winged helix DNA-binding domain"/>
    <property type="match status" value="1"/>
</dbReference>
<comment type="caution">
    <text evidence="6">The sequence shown here is derived from an EMBL/GenBank/DDBJ whole genome shotgun (WGS) entry which is preliminary data.</text>
</comment>
<evidence type="ECO:0000313" key="6">
    <source>
        <dbReference type="EMBL" id="CAI9601912.1"/>
    </source>
</evidence>
<keyword evidence="7" id="KW-1185">Reference proteome</keyword>
<dbReference type="InterPro" id="IPR036390">
    <property type="entry name" value="WH_DNA-bd_sf"/>
</dbReference>
<dbReference type="InterPro" id="IPR052327">
    <property type="entry name" value="Activin_resp_transcr_regulator"/>
</dbReference>
<dbReference type="Proteomes" id="UP001162483">
    <property type="component" value="Unassembled WGS sequence"/>
</dbReference>
<evidence type="ECO:0000256" key="2">
    <source>
        <dbReference type="ARBA" id="ARBA00023125"/>
    </source>
</evidence>
<dbReference type="PANTHER" id="PTHR47316">
    <property type="entry name" value="FORKHEAD BOX PROTEIN H1"/>
    <property type="match status" value="1"/>
</dbReference>
<keyword evidence="3" id="KW-0804">Transcription</keyword>
<dbReference type="PROSITE" id="PS00658">
    <property type="entry name" value="FORK_HEAD_2"/>
    <property type="match status" value="1"/>
</dbReference>
<evidence type="ECO:0000256" key="1">
    <source>
        <dbReference type="ARBA" id="ARBA00023015"/>
    </source>
</evidence>
<sequence length="97" mass="10801">MAMIAMVLQSAPGRKLKLSQILQEISSLFPFFEGDYQGWKDSVRHNLSSNDCFRKVRTWCFWDVMAVVVVVNSDPSLVSVGGIVPQGPDKGKQRATV</sequence>
<proteinExistence type="predicted"/>
<keyword evidence="1" id="KW-0805">Transcription regulation</keyword>
<dbReference type="InterPro" id="IPR036388">
    <property type="entry name" value="WH-like_DNA-bd_sf"/>
</dbReference>
<comment type="subcellular location">
    <subcellularLocation>
        <location evidence="4">Nucleus</location>
    </subcellularLocation>
</comment>
<organism evidence="6 7">
    <name type="scientific">Staurois parvus</name>
    <dbReference type="NCBI Taxonomy" id="386267"/>
    <lineage>
        <taxon>Eukaryota</taxon>
        <taxon>Metazoa</taxon>
        <taxon>Chordata</taxon>
        <taxon>Craniata</taxon>
        <taxon>Vertebrata</taxon>
        <taxon>Euteleostomi</taxon>
        <taxon>Amphibia</taxon>
        <taxon>Batrachia</taxon>
        <taxon>Anura</taxon>
        <taxon>Neobatrachia</taxon>
        <taxon>Ranoidea</taxon>
        <taxon>Ranidae</taxon>
        <taxon>Staurois</taxon>
    </lineage>
</organism>
<evidence type="ECO:0000259" key="5">
    <source>
        <dbReference type="PROSITE" id="PS50039"/>
    </source>
</evidence>
<evidence type="ECO:0000313" key="7">
    <source>
        <dbReference type="Proteomes" id="UP001162483"/>
    </source>
</evidence>
<dbReference type="PROSITE" id="PS50039">
    <property type="entry name" value="FORK_HEAD_3"/>
    <property type="match status" value="1"/>
</dbReference>
<evidence type="ECO:0000256" key="4">
    <source>
        <dbReference type="PROSITE-ProRule" id="PRU00089"/>
    </source>
</evidence>
<accession>A0ABN9G141</accession>
<keyword evidence="2 4" id="KW-0238">DNA-binding</keyword>
<name>A0ABN9G141_9NEOB</name>
<feature type="domain" description="Fork-head" evidence="5">
    <location>
        <begin position="1"/>
        <end position="56"/>
    </location>
</feature>
<protein>
    <recommendedName>
        <fullName evidence="5">Fork-head domain-containing protein</fullName>
    </recommendedName>
</protein>
<gene>
    <name evidence="6" type="ORF">SPARVUS_LOCUS13047670</name>
</gene>
<dbReference type="SMART" id="SM00339">
    <property type="entry name" value="FH"/>
    <property type="match status" value="1"/>
</dbReference>
<evidence type="ECO:0000256" key="3">
    <source>
        <dbReference type="ARBA" id="ARBA00023163"/>
    </source>
</evidence>
<dbReference type="EMBL" id="CATNWA010017625">
    <property type="protein sequence ID" value="CAI9601912.1"/>
    <property type="molecule type" value="Genomic_DNA"/>
</dbReference>
<dbReference type="Pfam" id="PF00250">
    <property type="entry name" value="Forkhead"/>
    <property type="match status" value="1"/>
</dbReference>
<dbReference type="InterPro" id="IPR030456">
    <property type="entry name" value="TF_fork_head_CS_2"/>
</dbReference>
<dbReference type="SUPFAM" id="SSF46785">
    <property type="entry name" value="Winged helix' DNA-binding domain"/>
    <property type="match status" value="1"/>
</dbReference>
<dbReference type="PANTHER" id="PTHR47316:SF1">
    <property type="entry name" value="FORKHEAD BOX PROTEIN H1"/>
    <property type="match status" value="1"/>
</dbReference>
<dbReference type="InterPro" id="IPR001766">
    <property type="entry name" value="Fork_head_dom"/>
</dbReference>
<keyword evidence="4" id="KW-0539">Nucleus</keyword>